<gene>
    <name evidence="2" type="ORF">K458DRAFT_443792</name>
</gene>
<dbReference type="PANTHER" id="PTHR43283:SF3">
    <property type="entry name" value="BETA-LACTAMASE FAMILY PROTEIN (AFU_ORTHOLOGUE AFUA_5G07500)"/>
    <property type="match status" value="1"/>
</dbReference>
<dbReference type="OrthoDB" id="5946976at2759"/>
<dbReference type="SUPFAM" id="SSF56601">
    <property type="entry name" value="beta-lactamase/transpeptidase-like"/>
    <property type="match status" value="1"/>
</dbReference>
<organism evidence="2 3">
    <name type="scientific">Lentithecium fluviatile CBS 122367</name>
    <dbReference type="NCBI Taxonomy" id="1168545"/>
    <lineage>
        <taxon>Eukaryota</taxon>
        <taxon>Fungi</taxon>
        <taxon>Dikarya</taxon>
        <taxon>Ascomycota</taxon>
        <taxon>Pezizomycotina</taxon>
        <taxon>Dothideomycetes</taxon>
        <taxon>Pleosporomycetidae</taxon>
        <taxon>Pleosporales</taxon>
        <taxon>Massarineae</taxon>
        <taxon>Lentitheciaceae</taxon>
        <taxon>Lentithecium</taxon>
    </lineage>
</organism>
<evidence type="ECO:0000313" key="3">
    <source>
        <dbReference type="Proteomes" id="UP000799291"/>
    </source>
</evidence>
<dbReference type="Gene3D" id="3.40.710.10">
    <property type="entry name" value="DD-peptidase/beta-lactamase superfamily"/>
    <property type="match status" value="2"/>
</dbReference>
<accession>A0A6G1IYK5</accession>
<reference evidence="2" key="1">
    <citation type="journal article" date="2020" name="Stud. Mycol.">
        <title>101 Dothideomycetes genomes: a test case for predicting lifestyles and emergence of pathogens.</title>
        <authorList>
            <person name="Haridas S."/>
            <person name="Albert R."/>
            <person name="Binder M."/>
            <person name="Bloem J."/>
            <person name="Labutti K."/>
            <person name="Salamov A."/>
            <person name="Andreopoulos B."/>
            <person name="Baker S."/>
            <person name="Barry K."/>
            <person name="Bills G."/>
            <person name="Bluhm B."/>
            <person name="Cannon C."/>
            <person name="Castanera R."/>
            <person name="Culley D."/>
            <person name="Daum C."/>
            <person name="Ezra D."/>
            <person name="Gonzalez J."/>
            <person name="Henrissat B."/>
            <person name="Kuo A."/>
            <person name="Liang C."/>
            <person name="Lipzen A."/>
            <person name="Lutzoni F."/>
            <person name="Magnuson J."/>
            <person name="Mondo S."/>
            <person name="Nolan M."/>
            <person name="Ohm R."/>
            <person name="Pangilinan J."/>
            <person name="Park H.-J."/>
            <person name="Ramirez L."/>
            <person name="Alfaro M."/>
            <person name="Sun H."/>
            <person name="Tritt A."/>
            <person name="Yoshinaga Y."/>
            <person name="Zwiers L.-H."/>
            <person name="Turgeon B."/>
            <person name="Goodwin S."/>
            <person name="Spatafora J."/>
            <person name="Crous P."/>
            <person name="Grigoriev I."/>
        </authorList>
    </citation>
    <scope>NUCLEOTIDE SEQUENCE</scope>
    <source>
        <strain evidence="2">CBS 122367</strain>
    </source>
</reference>
<evidence type="ECO:0000259" key="1">
    <source>
        <dbReference type="Pfam" id="PF00144"/>
    </source>
</evidence>
<evidence type="ECO:0000313" key="2">
    <source>
        <dbReference type="EMBL" id="KAF2683208.1"/>
    </source>
</evidence>
<feature type="domain" description="Beta-lactamase-related" evidence="1">
    <location>
        <begin position="22"/>
        <end position="168"/>
    </location>
</feature>
<dbReference type="EMBL" id="MU005585">
    <property type="protein sequence ID" value="KAF2683208.1"/>
    <property type="molecule type" value="Genomic_DNA"/>
</dbReference>
<dbReference type="PANTHER" id="PTHR43283">
    <property type="entry name" value="BETA-LACTAMASE-RELATED"/>
    <property type="match status" value="1"/>
</dbReference>
<dbReference type="AlphaFoldDB" id="A0A6G1IYK5"/>
<dbReference type="Proteomes" id="UP000799291">
    <property type="component" value="Unassembled WGS sequence"/>
</dbReference>
<dbReference type="InterPro" id="IPR012338">
    <property type="entry name" value="Beta-lactam/transpept-like"/>
</dbReference>
<keyword evidence="3" id="KW-1185">Reference proteome</keyword>
<name>A0A6G1IYK5_9PLEO</name>
<proteinExistence type="predicted"/>
<sequence>METRLARLRPLIEELFKLSCSLGLSLGVLHEVVPVFTAHLGRREASELDIPNGEKLYNVASFTKLMAAGVVSNLVELGLLGWDVPICHYLPEFGKRKDDVGQHATIPRLACHIPAYGEFWKTFVYSTWGYYLVTSTIERVNGKPFSVCVQEYIFRPLGMSRSSTNLPGVDNVVLKHWVSLEELPMSFHGRLIAAGVRASVSGGPLGRVTTFTGYNGSMLLDPQSQSAVFILVNSLPLFDITDMLGQLLLGMIIGENDCPDYIEFPKSKRTNKPPSFPLKHYEGDYWHKDRIICYTVRSAGNNQLHVTVKGSRLTAYVLDSWGGDMFCLPPNRELELPHSMWPFTSGKSRVFTFNCSKDGVESFTWHHENTPGSKPETFVKDVEGVGSKL</sequence>
<protein>
    <submittedName>
        <fullName evidence="2">Beta-lactamase/transpeptidase-like protein</fullName>
    </submittedName>
</protein>
<dbReference type="Pfam" id="PF00144">
    <property type="entry name" value="Beta-lactamase"/>
    <property type="match status" value="1"/>
</dbReference>
<dbReference type="InterPro" id="IPR001466">
    <property type="entry name" value="Beta-lactam-related"/>
</dbReference>
<dbReference type="InterPro" id="IPR050789">
    <property type="entry name" value="Diverse_Enzym_Activities"/>
</dbReference>